<keyword evidence="8" id="KW-0949">S-adenosyl-L-methionine</keyword>
<dbReference type="Proteomes" id="UP001241926">
    <property type="component" value="Unassembled WGS sequence"/>
</dbReference>
<evidence type="ECO:0000313" key="12">
    <source>
        <dbReference type="EMBL" id="MDL2075055.1"/>
    </source>
</evidence>
<gene>
    <name evidence="12" type="ORF">QNN03_01220</name>
</gene>
<evidence type="ECO:0000313" key="13">
    <source>
        <dbReference type="Proteomes" id="UP001241926"/>
    </source>
</evidence>
<evidence type="ECO:0000256" key="1">
    <source>
        <dbReference type="ARBA" id="ARBA00004496"/>
    </source>
</evidence>
<keyword evidence="6 12" id="KW-0489">Methyltransferase</keyword>
<keyword evidence="5" id="KW-0963">Cytoplasm</keyword>
<dbReference type="PANTHER" id="PTHR11579">
    <property type="entry name" value="PROTEIN-L-ISOASPARTATE O-METHYLTRANSFERASE"/>
    <property type="match status" value="1"/>
</dbReference>
<dbReference type="Pfam" id="PF01135">
    <property type="entry name" value="PCMT"/>
    <property type="match status" value="1"/>
</dbReference>
<proteinExistence type="inferred from homology"/>
<evidence type="ECO:0000256" key="11">
    <source>
        <dbReference type="ARBA" id="ARBA00031350"/>
    </source>
</evidence>
<accession>A0ABT7IR54</accession>
<comment type="caution">
    <text evidence="12">The sequence shown here is derived from an EMBL/GenBank/DDBJ whole genome shotgun (WGS) entry which is preliminary data.</text>
</comment>
<dbReference type="GO" id="GO:0005840">
    <property type="term" value="C:ribosome"/>
    <property type="evidence" value="ECO:0007669"/>
    <property type="project" value="UniProtKB-KW"/>
</dbReference>
<organism evidence="12 13">
    <name type="scientific">Streptomyces fuscus</name>
    <dbReference type="NCBI Taxonomy" id="3048495"/>
    <lineage>
        <taxon>Bacteria</taxon>
        <taxon>Bacillati</taxon>
        <taxon>Actinomycetota</taxon>
        <taxon>Actinomycetes</taxon>
        <taxon>Kitasatosporales</taxon>
        <taxon>Streptomycetaceae</taxon>
        <taxon>Streptomyces</taxon>
    </lineage>
</organism>
<dbReference type="Gene3D" id="3.40.50.150">
    <property type="entry name" value="Vaccinia Virus protein VP39"/>
    <property type="match status" value="1"/>
</dbReference>
<evidence type="ECO:0000256" key="9">
    <source>
        <dbReference type="ARBA" id="ARBA00030757"/>
    </source>
</evidence>
<keyword evidence="12" id="KW-0689">Ribosomal protein</keyword>
<dbReference type="InterPro" id="IPR000682">
    <property type="entry name" value="PCMT"/>
</dbReference>
<comment type="similarity">
    <text evidence="2">Belongs to the methyltransferase superfamily. L-isoaspartyl/D-aspartyl protein methyltransferase family.</text>
</comment>
<keyword evidence="7" id="KW-0808">Transferase</keyword>
<dbReference type="EC" id="2.1.1.77" evidence="3"/>
<dbReference type="SUPFAM" id="SSF53335">
    <property type="entry name" value="S-adenosyl-L-methionine-dependent methyltransferases"/>
    <property type="match status" value="1"/>
</dbReference>
<dbReference type="EMBL" id="JASJUS010000001">
    <property type="protein sequence ID" value="MDL2075055.1"/>
    <property type="molecule type" value="Genomic_DNA"/>
</dbReference>
<name>A0ABT7IR54_9ACTN</name>
<protein>
    <recommendedName>
        <fullName evidence="4">Protein-L-isoaspartate O-methyltransferase</fullName>
        <ecNumber evidence="3">2.1.1.77</ecNumber>
    </recommendedName>
    <alternativeName>
        <fullName evidence="11">L-isoaspartyl protein carboxyl methyltransferase</fullName>
    </alternativeName>
    <alternativeName>
        <fullName evidence="9">Protein L-isoaspartyl methyltransferase</fullName>
    </alternativeName>
    <alternativeName>
        <fullName evidence="10">Protein-beta-aspartate methyltransferase</fullName>
    </alternativeName>
</protein>
<dbReference type="GO" id="GO:0008168">
    <property type="term" value="F:methyltransferase activity"/>
    <property type="evidence" value="ECO:0007669"/>
    <property type="project" value="UniProtKB-KW"/>
</dbReference>
<evidence type="ECO:0000256" key="7">
    <source>
        <dbReference type="ARBA" id="ARBA00022679"/>
    </source>
</evidence>
<evidence type="ECO:0000256" key="5">
    <source>
        <dbReference type="ARBA" id="ARBA00022490"/>
    </source>
</evidence>
<reference evidence="12 13" key="1">
    <citation type="submission" date="2023-05" db="EMBL/GenBank/DDBJ databases">
        <title>Streptomyces fuscus sp. nov., a brown-black pigment producing actinomyces isolated from dry sand of Sea duck farm.</title>
        <authorList>
            <person name="Xie J."/>
            <person name="Shen N."/>
        </authorList>
    </citation>
    <scope>NUCLEOTIDE SEQUENCE [LARGE SCALE GENOMIC DNA]</scope>
    <source>
        <strain evidence="12 13">GXMU-J15</strain>
    </source>
</reference>
<comment type="subcellular location">
    <subcellularLocation>
        <location evidence="1">Cytoplasm</location>
    </subcellularLocation>
</comment>
<evidence type="ECO:0000256" key="3">
    <source>
        <dbReference type="ARBA" id="ARBA00011890"/>
    </source>
</evidence>
<dbReference type="PANTHER" id="PTHR11579:SF0">
    <property type="entry name" value="PROTEIN-L-ISOASPARTATE(D-ASPARTATE) O-METHYLTRANSFERASE"/>
    <property type="match status" value="1"/>
</dbReference>
<dbReference type="CDD" id="cd02440">
    <property type="entry name" value="AdoMet_MTases"/>
    <property type="match status" value="1"/>
</dbReference>
<evidence type="ECO:0000256" key="2">
    <source>
        <dbReference type="ARBA" id="ARBA00005369"/>
    </source>
</evidence>
<evidence type="ECO:0000256" key="6">
    <source>
        <dbReference type="ARBA" id="ARBA00022603"/>
    </source>
</evidence>
<evidence type="ECO:0000256" key="8">
    <source>
        <dbReference type="ARBA" id="ARBA00022691"/>
    </source>
</evidence>
<sequence length="376" mass="40809">MTWESHAAHLAGQVSHASSRWRGPVASTPRHLFVPRWWDTRDDRWTLCTPTTDEDWFAAAYSDRSLVTSVAGAHADNAEPDDHPVGLPTSSATLPSLVVRMFQYARIDTGHTLLDVGTGSGYGVALAAHRLGDDAVISVDVDPYLVRVACERLAEAGLSPRVEAVDATGPLPQWEGRFDRIVATVGVRPIPAAWLKALRTGGRLVTTIAGTSLVLTADKRADGAAVGRLEWERAGFMPARHGADCPRAASKLLAAAHDWDGEDVHTSPYPVIDVANAWDVDSMLGILAPGIEHAYHDRGTHKTAVMAHPDGSWARATETDGRTVVHQGGPRRLWEILDGIRAYWLQHGELPVRGARVLVSEDGRTRLARGTWRATL</sequence>
<evidence type="ECO:0000256" key="4">
    <source>
        <dbReference type="ARBA" id="ARBA00013346"/>
    </source>
</evidence>
<keyword evidence="13" id="KW-1185">Reference proteome</keyword>
<dbReference type="InterPro" id="IPR029063">
    <property type="entry name" value="SAM-dependent_MTases_sf"/>
</dbReference>
<keyword evidence="12" id="KW-0687">Ribonucleoprotein</keyword>
<evidence type="ECO:0000256" key="10">
    <source>
        <dbReference type="ARBA" id="ARBA00031323"/>
    </source>
</evidence>
<dbReference type="RefSeq" id="WP_285429744.1">
    <property type="nucleotide sequence ID" value="NZ_JASJUS010000001.1"/>
</dbReference>
<dbReference type="GO" id="GO:0032259">
    <property type="term" value="P:methylation"/>
    <property type="evidence" value="ECO:0007669"/>
    <property type="project" value="UniProtKB-KW"/>
</dbReference>